<organism evidence="2 3">
    <name type="scientific">Sphingomonas psychrolutea</name>
    <dbReference type="NCBI Taxonomy" id="1259676"/>
    <lineage>
        <taxon>Bacteria</taxon>
        <taxon>Pseudomonadati</taxon>
        <taxon>Pseudomonadota</taxon>
        <taxon>Alphaproteobacteria</taxon>
        <taxon>Sphingomonadales</taxon>
        <taxon>Sphingomonadaceae</taxon>
        <taxon>Sphingomonas</taxon>
    </lineage>
</organism>
<dbReference type="PANTHER" id="PTHR47738">
    <property type="entry name" value="PTS SYSTEM FRUCTOSE-LIKE EIIA COMPONENT-RELATED"/>
    <property type="match status" value="1"/>
</dbReference>
<dbReference type="EMBL" id="BMDW01000006">
    <property type="protein sequence ID" value="GGA44726.1"/>
    <property type="molecule type" value="Genomic_DNA"/>
</dbReference>
<dbReference type="RefSeq" id="WP_188446111.1">
    <property type="nucleotide sequence ID" value="NZ_BMDW01000006.1"/>
</dbReference>
<dbReference type="SUPFAM" id="SSF55804">
    <property type="entry name" value="Phoshotransferase/anion transport protein"/>
    <property type="match status" value="1"/>
</dbReference>
<name>A0ABQ1GIP7_9SPHN</name>
<proteinExistence type="predicted"/>
<keyword evidence="3" id="KW-1185">Reference proteome</keyword>
<protein>
    <submittedName>
        <fullName evidence="2">PTS IIA-like nitrogen-regulatory protein PtsN</fullName>
    </submittedName>
</protein>
<evidence type="ECO:0000313" key="3">
    <source>
        <dbReference type="Proteomes" id="UP000618591"/>
    </source>
</evidence>
<sequence length="155" mass="15952">MTDLNDLLSPDAVLEHVSAGTRKALFQQLAAAAAAAYTLDPAVVASAVTAREKLGSTAFGAGVATPHGKVPGLAQVCGVFARLTHPLDLDAVDDLPVDIVFMLLSPPDAGADHLKALARVSRALRDKPLVEKLRGAASRDALVVLLTADAVRDAA</sequence>
<gene>
    <name evidence="2" type="ORF">GCM10011395_13720</name>
</gene>
<dbReference type="PANTHER" id="PTHR47738:SF1">
    <property type="entry name" value="NITROGEN REGULATORY PROTEIN"/>
    <property type="match status" value="1"/>
</dbReference>
<evidence type="ECO:0000259" key="1">
    <source>
        <dbReference type="PROSITE" id="PS51094"/>
    </source>
</evidence>
<dbReference type="PROSITE" id="PS51094">
    <property type="entry name" value="PTS_EIIA_TYPE_2"/>
    <property type="match status" value="1"/>
</dbReference>
<accession>A0ABQ1GIP7</accession>
<dbReference type="Pfam" id="PF00359">
    <property type="entry name" value="PTS_EIIA_2"/>
    <property type="match status" value="1"/>
</dbReference>
<reference evidence="3" key="1">
    <citation type="journal article" date="2019" name="Int. J. Syst. Evol. Microbiol.">
        <title>The Global Catalogue of Microorganisms (GCM) 10K type strain sequencing project: providing services to taxonomists for standard genome sequencing and annotation.</title>
        <authorList>
            <consortium name="The Broad Institute Genomics Platform"/>
            <consortium name="The Broad Institute Genome Sequencing Center for Infectious Disease"/>
            <person name="Wu L."/>
            <person name="Ma J."/>
        </authorList>
    </citation>
    <scope>NUCLEOTIDE SEQUENCE [LARGE SCALE GENOMIC DNA]</scope>
    <source>
        <strain evidence="3">CGMCC 1.10106</strain>
    </source>
</reference>
<dbReference type="Gene3D" id="3.40.930.10">
    <property type="entry name" value="Mannitol-specific EII, Chain A"/>
    <property type="match status" value="1"/>
</dbReference>
<dbReference type="Proteomes" id="UP000618591">
    <property type="component" value="Unassembled WGS sequence"/>
</dbReference>
<feature type="domain" description="PTS EIIA type-2" evidence="1">
    <location>
        <begin position="6"/>
        <end position="149"/>
    </location>
</feature>
<dbReference type="CDD" id="cd00211">
    <property type="entry name" value="PTS_IIA_fru"/>
    <property type="match status" value="1"/>
</dbReference>
<dbReference type="InterPro" id="IPR051541">
    <property type="entry name" value="PTS_SugarTrans_NitroReg"/>
</dbReference>
<dbReference type="InterPro" id="IPR016152">
    <property type="entry name" value="PTrfase/Anion_transptr"/>
</dbReference>
<evidence type="ECO:0000313" key="2">
    <source>
        <dbReference type="EMBL" id="GGA44726.1"/>
    </source>
</evidence>
<comment type="caution">
    <text evidence="2">The sequence shown here is derived from an EMBL/GenBank/DDBJ whole genome shotgun (WGS) entry which is preliminary data.</text>
</comment>
<dbReference type="InterPro" id="IPR002178">
    <property type="entry name" value="PTS_EIIA_type-2_dom"/>
</dbReference>